<dbReference type="Gene3D" id="3.10.129.10">
    <property type="entry name" value="Hotdog Thioesterase"/>
    <property type="match status" value="1"/>
</dbReference>
<sequence length="157" mass="18563">MKTLKPKTLKRVLNLWPPLWGAGIRVIELAEDWSFAKARLRKYWFNRNYVNTHYGGSLFSMTDPFYMLLLLHKMGRDYVVWDKKAEIKFIKPGRKDVFAEFKVTEHQVSDFKEQLKTQDKIEPVFEVDIMDTDGLLIAKVWKTIHISKKESKKQKAA</sequence>
<dbReference type="SUPFAM" id="SSF54637">
    <property type="entry name" value="Thioesterase/thiol ester dehydrase-isomerase"/>
    <property type="match status" value="1"/>
</dbReference>
<accession>A0ABP8HUG7</accession>
<dbReference type="EMBL" id="BAABFU010000001">
    <property type="protein sequence ID" value="GAA4344709.1"/>
    <property type="molecule type" value="Genomic_DNA"/>
</dbReference>
<keyword evidence="2" id="KW-1185">Reference proteome</keyword>
<dbReference type="InterPro" id="IPR027961">
    <property type="entry name" value="DUF4442"/>
</dbReference>
<organism evidence="1 2">
    <name type="scientific">Kangiella taiwanensis</name>
    <dbReference type="NCBI Taxonomy" id="1079179"/>
    <lineage>
        <taxon>Bacteria</taxon>
        <taxon>Pseudomonadati</taxon>
        <taxon>Pseudomonadota</taxon>
        <taxon>Gammaproteobacteria</taxon>
        <taxon>Kangiellales</taxon>
        <taxon>Kangiellaceae</taxon>
        <taxon>Kangiella</taxon>
    </lineage>
</organism>
<dbReference type="Proteomes" id="UP001501294">
    <property type="component" value="Unassembled WGS sequence"/>
</dbReference>
<name>A0ABP8HUG7_9GAMM</name>
<dbReference type="InterPro" id="IPR029069">
    <property type="entry name" value="HotDog_dom_sf"/>
</dbReference>
<dbReference type="RefSeq" id="WP_223577223.1">
    <property type="nucleotide sequence ID" value="NZ_BAABFU010000001.1"/>
</dbReference>
<dbReference type="Pfam" id="PF14539">
    <property type="entry name" value="DUF4442"/>
    <property type="match status" value="1"/>
</dbReference>
<evidence type="ECO:0000313" key="2">
    <source>
        <dbReference type="Proteomes" id="UP001501294"/>
    </source>
</evidence>
<proteinExistence type="predicted"/>
<protein>
    <submittedName>
        <fullName evidence="1">DUF4442 domain-containing protein</fullName>
    </submittedName>
</protein>
<evidence type="ECO:0000313" key="1">
    <source>
        <dbReference type="EMBL" id="GAA4344709.1"/>
    </source>
</evidence>
<comment type="caution">
    <text evidence="1">The sequence shown here is derived from an EMBL/GenBank/DDBJ whole genome shotgun (WGS) entry which is preliminary data.</text>
</comment>
<reference evidence="2" key="1">
    <citation type="journal article" date="2019" name="Int. J. Syst. Evol. Microbiol.">
        <title>The Global Catalogue of Microorganisms (GCM) 10K type strain sequencing project: providing services to taxonomists for standard genome sequencing and annotation.</title>
        <authorList>
            <consortium name="The Broad Institute Genomics Platform"/>
            <consortium name="The Broad Institute Genome Sequencing Center for Infectious Disease"/>
            <person name="Wu L."/>
            <person name="Ma J."/>
        </authorList>
    </citation>
    <scope>NUCLEOTIDE SEQUENCE [LARGE SCALE GENOMIC DNA]</scope>
    <source>
        <strain evidence="2">JCM 17727</strain>
    </source>
</reference>
<gene>
    <name evidence="1" type="ORF">GCM10023150_04460</name>
</gene>